<name>A0A9P7KHF1_9AGAR</name>
<organism evidence="8 9">
    <name type="scientific">Sphagnurus paluster</name>
    <dbReference type="NCBI Taxonomy" id="117069"/>
    <lineage>
        <taxon>Eukaryota</taxon>
        <taxon>Fungi</taxon>
        <taxon>Dikarya</taxon>
        <taxon>Basidiomycota</taxon>
        <taxon>Agaricomycotina</taxon>
        <taxon>Agaricomycetes</taxon>
        <taxon>Agaricomycetidae</taxon>
        <taxon>Agaricales</taxon>
        <taxon>Tricholomatineae</taxon>
        <taxon>Lyophyllaceae</taxon>
        <taxon>Sphagnurus</taxon>
    </lineage>
</organism>
<sequence length="242" mass="26487">MGKTGALILWVCPPGSSLVHSELIFLFSQKAFVCLTAFFVVQTALQATSRTVYAFSRDHGLPDGGFFGKNSEKTMTPLRAIWLSTFASILPGLLDLASPIAANAIFSLTAMALDLSYVIPIFLRRVFQDHPEVMFKPGPFYMGDGLLGKACNTICIVWTLFICVIFSLPTIRPVTADNMNYASVITIGVLVLSGVWYILGAHRHYIGPQSNLKDHAMTSEKKGSIESEIESTDKDTQLKSEA</sequence>
<reference evidence="8" key="1">
    <citation type="submission" date="2021-02" db="EMBL/GenBank/DDBJ databases">
        <authorList>
            <person name="Nieuwenhuis M."/>
            <person name="Van De Peppel L.J.J."/>
        </authorList>
    </citation>
    <scope>NUCLEOTIDE SEQUENCE</scope>
    <source>
        <strain evidence="8">D49</strain>
    </source>
</reference>
<dbReference type="GO" id="GO:0022857">
    <property type="term" value="F:transmembrane transporter activity"/>
    <property type="evidence" value="ECO:0007669"/>
    <property type="project" value="InterPro"/>
</dbReference>
<evidence type="ECO:0000256" key="7">
    <source>
        <dbReference type="SAM" id="Phobius"/>
    </source>
</evidence>
<feature type="transmembrane region" description="Helical" evidence="7">
    <location>
        <begin position="76"/>
        <end position="94"/>
    </location>
</feature>
<feature type="transmembrane region" description="Helical" evidence="7">
    <location>
        <begin position="31"/>
        <end position="55"/>
    </location>
</feature>
<dbReference type="PANTHER" id="PTHR45649">
    <property type="entry name" value="AMINO-ACID PERMEASE BAT1"/>
    <property type="match status" value="1"/>
</dbReference>
<dbReference type="AlphaFoldDB" id="A0A9P7KHF1"/>
<comment type="subcellular location">
    <subcellularLocation>
        <location evidence="1">Membrane</location>
        <topology evidence="1">Multi-pass membrane protein</topology>
    </subcellularLocation>
</comment>
<evidence type="ECO:0000256" key="1">
    <source>
        <dbReference type="ARBA" id="ARBA00004141"/>
    </source>
</evidence>
<feature type="transmembrane region" description="Helical" evidence="7">
    <location>
        <begin position="180"/>
        <end position="199"/>
    </location>
</feature>
<dbReference type="Proteomes" id="UP000717328">
    <property type="component" value="Unassembled WGS sequence"/>
</dbReference>
<evidence type="ECO:0000256" key="5">
    <source>
        <dbReference type="ARBA" id="ARBA00023136"/>
    </source>
</evidence>
<evidence type="ECO:0000256" key="6">
    <source>
        <dbReference type="SAM" id="MobiDB-lite"/>
    </source>
</evidence>
<dbReference type="Pfam" id="PF13520">
    <property type="entry name" value="AA_permease_2"/>
    <property type="match status" value="1"/>
</dbReference>
<evidence type="ECO:0000313" key="9">
    <source>
        <dbReference type="Proteomes" id="UP000717328"/>
    </source>
</evidence>
<dbReference type="PANTHER" id="PTHR45649:SF9">
    <property type="entry name" value="AMINO-ACID PERMEASE 2"/>
    <property type="match status" value="1"/>
</dbReference>
<keyword evidence="5 7" id="KW-0472">Membrane</keyword>
<comment type="caution">
    <text evidence="8">The sequence shown here is derived from an EMBL/GenBank/DDBJ whole genome shotgun (WGS) entry which is preliminary data.</text>
</comment>
<accession>A0A9P7KHF1</accession>
<reference evidence="8" key="2">
    <citation type="submission" date="2021-10" db="EMBL/GenBank/DDBJ databases">
        <title>Phylogenomics reveals ancestral predisposition of the termite-cultivated fungus Termitomyces towards a domesticated lifestyle.</title>
        <authorList>
            <person name="Auxier B."/>
            <person name="Grum-Grzhimaylo A."/>
            <person name="Cardenas M.E."/>
            <person name="Lodge J.D."/>
            <person name="Laessoe T."/>
            <person name="Pedersen O."/>
            <person name="Smith M.E."/>
            <person name="Kuyper T.W."/>
            <person name="Franco-Molano E.A."/>
            <person name="Baroni T.J."/>
            <person name="Aanen D.K."/>
        </authorList>
    </citation>
    <scope>NUCLEOTIDE SEQUENCE</scope>
    <source>
        <strain evidence="8">D49</strain>
    </source>
</reference>
<dbReference type="OrthoDB" id="10054429at2759"/>
<dbReference type="InterPro" id="IPR002293">
    <property type="entry name" value="AA/rel_permease1"/>
</dbReference>
<evidence type="ECO:0000256" key="4">
    <source>
        <dbReference type="ARBA" id="ARBA00022989"/>
    </source>
</evidence>
<keyword evidence="3 7" id="KW-0812">Transmembrane</keyword>
<keyword evidence="9" id="KW-1185">Reference proteome</keyword>
<evidence type="ECO:0000313" key="8">
    <source>
        <dbReference type="EMBL" id="KAG5652586.1"/>
    </source>
</evidence>
<gene>
    <name evidence="8" type="ORF">H0H81_004461</name>
</gene>
<evidence type="ECO:0000256" key="2">
    <source>
        <dbReference type="ARBA" id="ARBA00022448"/>
    </source>
</evidence>
<proteinExistence type="predicted"/>
<feature type="transmembrane region" description="Helical" evidence="7">
    <location>
        <begin position="144"/>
        <end position="168"/>
    </location>
</feature>
<evidence type="ECO:0000256" key="3">
    <source>
        <dbReference type="ARBA" id="ARBA00022692"/>
    </source>
</evidence>
<dbReference type="EMBL" id="JABCKI010000114">
    <property type="protein sequence ID" value="KAG5652586.1"/>
    <property type="molecule type" value="Genomic_DNA"/>
</dbReference>
<keyword evidence="2" id="KW-0813">Transport</keyword>
<dbReference type="Gene3D" id="1.20.1740.10">
    <property type="entry name" value="Amino acid/polyamine transporter I"/>
    <property type="match status" value="1"/>
</dbReference>
<keyword evidence="4 7" id="KW-1133">Transmembrane helix</keyword>
<dbReference type="GO" id="GO:0016020">
    <property type="term" value="C:membrane"/>
    <property type="evidence" value="ECO:0007669"/>
    <property type="project" value="UniProtKB-SubCell"/>
</dbReference>
<feature type="region of interest" description="Disordered" evidence="6">
    <location>
        <begin position="217"/>
        <end position="242"/>
    </location>
</feature>
<protein>
    <submittedName>
        <fullName evidence="8">Uncharacterized protein</fullName>
    </submittedName>
</protein>